<dbReference type="PANTHER" id="PTHR32387">
    <property type="entry name" value="WU:FJ29H11"/>
    <property type="match status" value="1"/>
</dbReference>
<dbReference type="SUPFAM" id="SSF55874">
    <property type="entry name" value="ATPase domain of HSP90 chaperone/DNA topoisomerase II/histidine kinase"/>
    <property type="match status" value="1"/>
</dbReference>
<evidence type="ECO:0000256" key="1">
    <source>
        <dbReference type="SAM" id="MobiDB-lite"/>
    </source>
</evidence>
<evidence type="ECO:0000313" key="3">
    <source>
        <dbReference type="EMBL" id="MFB9260983.1"/>
    </source>
</evidence>
<comment type="caution">
    <text evidence="3">The sequence shown here is derived from an EMBL/GenBank/DDBJ whole genome shotgun (WGS) entry which is preliminary data.</text>
</comment>
<proteinExistence type="predicted"/>
<feature type="domain" description="Protein NO VEIN C-terminal" evidence="2">
    <location>
        <begin position="578"/>
        <end position="648"/>
    </location>
</feature>
<dbReference type="EMBL" id="JBHMDY010000008">
    <property type="protein sequence ID" value="MFB9260983.1"/>
    <property type="molecule type" value="Genomic_DNA"/>
</dbReference>
<reference evidence="3 4" key="1">
    <citation type="submission" date="2024-09" db="EMBL/GenBank/DDBJ databases">
        <authorList>
            <person name="Sun Q."/>
            <person name="Mori K."/>
        </authorList>
    </citation>
    <scope>NUCLEOTIDE SEQUENCE [LARGE SCALE GENOMIC DNA]</scope>
    <source>
        <strain evidence="3 4">CCM 7659</strain>
    </source>
</reference>
<protein>
    <submittedName>
        <fullName evidence="3">DUF3883 domain-containing protein</fullName>
    </submittedName>
</protein>
<gene>
    <name evidence="3" type="ORF">ACFFVD_14360</name>
</gene>
<evidence type="ECO:0000259" key="2">
    <source>
        <dbReference type="Pfam" id="PF13020"/>
    </source>
</evidence>
<feature type="region of interest" description="Disordered" evidence="1">
    <location>
        <begin position="530"/>
        <end position="550"/>
    </location>
</feature>
<organism evidence="3 4">
    <name type="scientific">Dietzia aerolata</name>
    <dbReference type="NCBI Taxonomy" id="595984"/>
    <lineage>
        <taxon>Bacteria</taxon>
        <taxon>Bacillati</taxon>
        <taxon>Actinomycetota</taxon>
        <taxon>Actinomycetes</taxon>
        <taxon>Mycobacteriales</taxon>
        <taxon>Dietziaceae</taxon>
        <taxon>Dietzia</taxon>
    </lineage>
</organism>
<sequence length="690" mass="76370">MEILHRVRSELLSEAAASPAMLTDIAGLERYVSESYANRTFIELLQNADDAGARDVAFMQGRDWVLAANSGKVFSEQDFRSICRSASSRKSRGESIGYRGIGFKSVVGLATRVHLISGELSATFDRELTRATLGLSDVPVPLVRIPHPISLNDAYLNQTIQTLKEQGHQTFFILSGIDSVQVENEFEKFDSDHLLFLRNVENVRTSFGREESFSCHRKILDDGSVELATSSPTSRETWRILSGDDVSVAISTESGVAVPLKRPESLVHAFLPTQEETGIPARINGDFSTDPSRTRVVLDNDTDSQLDKVAKLVSRIISTATSSSSEADIKLIECLTPYVDDVTLQFERSSFRVALATKVRFQLTPLRDRFALGPAWLNETDSKALVGPVGKSVIYRDLSNPSPLANLAAFCGSETAGPDAVMQAAQDDAISPRGFAQLIGHVVASVIPTSVRFEDLSALPKWPTSAGLTHLNSVAENALILDGDFLEWIEEAGLEPSALRRRLIGFDARLDKAFPSTVATVQSARETGVTARNTTAGAPSFADPFAPTAAKRTDVPKSQNALLKWRSAENTVHEFLENQLGFRVEDRTRQNVGYDLWAQSESEEFYVEIKSLSYPGQPFALTPNEDSFVRDHGSQYVLALVLRTDSEVSIQFIRSPRDSLRFERQCRQWVWECSQYQFEAQFVLSLQRSR</sequence>
<dbReference type="Pfam" id="PF13020">
    <property type="entry name" value="NOV_C"/>
    <property type="match status" value="1"/>
</dbReference>
<dbReference type="InterPro" id="IPR052957">
    <property type="entry name" value="Auxin_embryo_med"/>
</dbReference>
<keyword evidence="4" id="KW-1185">Reference proteome</keyword>
<dbReference type="InterPro" id="IPR024975">
    <property type="entry name" value="NOV_C"/>
</dbReference>
<dbReference type="PANTHER" id="PTHR32387:SF0">
    <property type="entry name" value="PROTEIN NO VEIN"/>
    <property type="match status" value="1"/>
</dbReference>
<accession>A0ABV5JTH2</accession>
<evidence type="ECO:0000313" key="4">
    <source>
        <dbReference type="Proteomes" id="UP001589700"/>
    </source>
</evidence>
<dbReference type="RefSeq" id="WP_182631044.1">
    <property type="nucleotide sequence ID" value="NZ_JAALDM010000024.1"/>
</dbReference>
<dbReference type="Proteomes" id="UP001589700">
    <property type="component" value="Unassembled WGS sequence"/>
</dbReference>
<dbReference type="NCBIfam" id="NF047352">
    <property type="entry name" value="P_loop_sacsin"/>
    <property type="match status" value="1"/>
</dbReference>
<name>A0ABV5JTH2_9ACTN</name>
<dbReference type="InterPro" id="IPR036890">
    <property type="entry name" value="HATPase_C_sf"/>
</dbReference>